<evidence type="ECO:0000256" key="2">
    <source>
        <dbReference type="SAM" id="MobiDB-lite"/>
    </source>
</evidence>
<dbReference type="InterPro" id="IPR051276">
    <property type="entry name" value="Saccharopine_DH-like_oxidrdct"/>
</dbReference>
<feature type="transmembrane region" description="Helical" evidence="3">
    <location>
        <begin position="304"/>
        <end position="323"/>
    </location>
</feature>
<dbReference type="Pfam" id="PF03435">
    <property type="entry name" value="Sacchrp_dh_NADP"/>
    <property type="match status" value="1"/>
</dbReference>
<dbReference type="OrthoDB" id="10268090at2759"/>
<evidence type="ECO:0000256" key="1">
    <source>
        <dbReference type="ARBA" id="ARBA00038048"/>
    </source>
</evidence>
<dbReference type="GO" id="GO:0009247">
    <property type="term" value="P:glycolipid biosynthetic process"/>
    <property type="evidence" value="ECO:0007669"/>
    <property type="project" value="TreeGrafter"/>
</dbReference>
<reference evidence="5" key="1">
    <citation type="submission" date="2020-11" db="EMBL/GenBank/DDBJ databases">
        <authorList>
            <consortium name="DOE Joint Genome Institute"/>
            <person name="Ahrendt S."/>
            <person name="Riley R."/>
            <person name="Andreopoulos W."/>
            <person name="Labutti K."/>
            <person name="Pangilinan J."/>
            <person name="Ruiz-Duenas F.J."/>
            <person name="Barrasa J.M."/>
            <person name="Sanchez-Garcia M."/>
            <person name="Camarero S."/>
            <person name="Miyauchi S."/>
            <person name="Serrano A."/>
            <person name="Linde D."/>
            <person name="Babiker R."/>
            <person name="Drula E."/>
            <person name="Ayuso-Fernandez I."/>
            <person name="Pacheco R."/>
            <person name="Padilla G."/>
            <person name="Ferreira P."/>
            <person name="Barriuso J."/>
            <person name="Kellner H."/>
            <person name="Castanera R."/>
            <person name="Alfaro M."/>
            <person name="Ramirez L."/>
            <person name="Pisabarro A.G."/>
            <person name="Kuo A."/>
            <person name="Tritt A."/>
            <person name="Lipzen A."/>
            <person name="He G."/>
            <person name="Yan M."/>
            <person name="Ng V."/>
            <person name="Cullen D."/>
            <person name="Martin F."/>
            <person name="Rosso M.-N."/>
            <person name="Henrissat B."/>
            <person name="Hibbett D."/>
            <person name="Martinez A.T."/>
            <person name="Grigoriev I.V."/>
        </authorList>
    </citation>
    <scope>NUCLEOTIDE SEQUENCE</scope>
    <source>
        <strain evidence="5">ATCC 90797</strain>
    </source>
</reference>
<name>A0A9P5ZPK5_PLEER</name>
<feature type="domain" description="Saccharopine dehydrogenase NADP binding" evidence="4">
    <location>
        <begin position="7"/>
        <end position="137"/>
    </location>
</feature>
<organism evidence="5 6">
    <name type="scientific">Pleurotus eryngii</name>
    <name type="common">Boletus of the steppes</name>
    <dbReference type="NCBI Taxonomy" id="5323"/>
    <lineage>
        <taxon>Eukaryota</taxon>
        <taxon>Fungi</taxon>
        <taxon>Dikarya</taxon>
        <taxon>Basidiomycota</taxon>
        <taxon>Agaricomycotina</taxon>
        <taxon>Agaricomycetes</taxon>
        <taxon>Agaricomycetidae</taxon>
        <taxon>Agaricales</taxon>
        <taxon>Pleurotineae</taxon>
        <taxon>Pleurotaceae</taxon>
        <taxon>Pleurotus</taxon>
    </lineage>
</organism>
<dbReference type="InterPro" id="IPR036291">
    <property type="entry name" value="NAD(P)-bd_dom_sf"/>
</dbReference>
<evidence type="ECO:0000313" key="5">
    <source>
        <dbReference type="EMBL" id="KAF9491192.1"/>
    </source>
</evidence>
<dbReference type="Gene3D" id="3.40.50.720">
    <property type="entry name" value="NAD(P)-binding Rossmann-like Domain"/>
    <property type="match status" value="1"/>
</dbReference>
<proteinExistence type="inferred from homology"/>
<feature type="region of interest" description="Disordered" evidence="2">
    <location>
        <begin position="361"/>
        <end position="382"/>
    </location>
</feature>
<dbReference type="GO" id="GO:0005739">
    <property type="term" value="C:mitochondrion"/>
    <property type="evidence" value="ECO:0007669"/>
    <property type="project" value="TreeGrafter"/>
</dbReference>
<evidence type="ECO:0000313" key="6">
    <source>
        <dbReference type="Proteomes" id="UP000807025"/>
    </source>
</evidence>
<dbReference type="GO" id="GO:0005886">
    <property type="term" value="C:plasma membrane"/>
    <property type="evidence" value="ECO:0007669"/>
    <property type="project" value="TreeGrafter"/>
</dbReference>
<keyword evidence="3" id="KW-0812">Transmembrane</keyword>
<keyword evidence="6" id="KW-1185">Reference proteome</keyword>
<dbReference type="SUPFAM" id="SSF51735">
    <property type="entry name" value="NAD(P)-binding Rossmann-fold domains"/>
    <property type="match status" value="1"/>
</dbReference>
<dbReference type="GO" id="GO:0005811">
    <property type="term" value="C:lipid droplet"/>
    <property type="evidence" value="ECO:0007669"/>
    <property type="project" value="TreeGrafter"/>
</dbReference>
<dbReference type="PANTHER" id="PTHR12286">
    <property type="entry name" value="SACCHAROPINE DEHYDROGENASE-LIKE OXIDOREDUCTASE"/>
    <property type="match status" value="1"/>
</dbReference>
<dbReference type="Proteomes" id="UP000807025">
    <property type="component" value="Unassembled WGS sequence"/>
</dbReference>
<dbReference type="AlphaFoldDB" id="A0A9P5ZPK5"/>
<protein>
    <recommendedName>
        <fullName evidence="4">Saccharopine dehydrogenase NADP binding domain-containing protein</fullName>
    </recommendedName>
</protein>
<keyword evidence="3" id="KW-0472">Membrane</keyword>
<accession>A0A9P5ZPK5</accession>
<gene>
    <name evidence="5" type="ORF">BDN71DRAFT_1475075</name>
</gene>
<keyword evidence="3" id="KW-1133">Transmembrane helix</keyword>
<comment type="similarity">
    <text evidence="1">Belongs to the saccharopine dehydrogenase family.</text>
</comment>
<feature type="compositionally biased region" description="Low complexity" evidence="2">
    <location>
        <begin position="361"/>
        <end position="376"/>
    </location>
</feature>
<dbReference type="InterPro" id="IPR005097">
    <property type="entry name" value="Sacchrp_dh_NADP-bd"/>
</dbReference>
<dbReference type="PANTHER" id="PTHR12286:SF5">
    <property type="entry name" value="SACCHAROPINE DEHYDROGENASE-LIKE OXIDOREDUCTASE"/>
    <property type="match status" value="1"/>
</dbReference>
<evidence type="ECO:0000259" key="4">
    <source>
        <dbReference type="Pfam" id="PF03435"/>
    </source>
</evidence>
<comment type="caution">
    <text evidence="5">The sequence shown here is derived from an EMBL/GenBank/DDBJ whole genome shotgun (WGS) entry which is preliminary data.</text>
</comment>
<sequence length="469" mass="50882">MAGYDLLVLGATGFTGKLITRYLYVRPQHKNREFTFAIAGRSLSKLTALAKSIDLDTSLVPSVLVDVTNAEDVERVVKSAKVVINTVGPYWTWGTPVVRACVRHGVHYVDLTGEPPWVRDIIYEFDYAATRTGAIIVPSCGMDSIPSDYSVYLSYKYLGSLDQIHGWEMLDSTTAYNLRGGVSGGTISTGLTLLENVPQEKVKESFKPYGLSPVKGPHIAPRRLVYTMPHIPRLVGAFFLMAPANRALVQRTWGLLEMASLQSSPSPSTSPSSTPSINGVTTGKVVRYGPNFTYDEFLQMPSKMTAFTLSVGMMAVAACLVALKPVRWLFKRLVTQPGEGPSEETMQNGYLRVTNVTTAVPASASPPTASAPTSTTNSNISSGEPTVVKSQFIGQGCPGYLLTSIMISESALSILLARDRLPALAQRGGVLTPVTAFGDVLVERLEKTGRFEFRSEVLDAEGGEDRKRR</sequence>
<dbReference type="EMBL" id="MU154624">
    <property type="protein sequence ID" value="KAF9491192.1"/>
    <property type="molecule type" value="Genomic_DNA"/>
</dbReference>
<evidence type="ECO:0000256" key="3">
    <source>
        <dbReference type="SAM" id="Phobius"/>
    </source>
</evidence>